<comment type="subcellular location">
    <subcellularLocation>
        <location evidence="1">Cell outer membrane</location>
        <topology evidence="1">Multi-pass membrane protein</topology>
    </subcellularLocation>
</comment>
<sequence>MKQRSTPQSRRALMAICLAAVPLAAMPAALAQQDGLSGTPANSSFDAAYFAPFNPVTAEDMVRRVPGFAINDGDTRRGFAATAGNVLINGQRPSSKTPISEQLSRISARDVLRIDLRTGDAEGAGAAGQTQFVDVRLRPRDAAATNTFVVQASQLDPSGSINPLVVLTSGFKAGGATVNLALQAQPSRRGRIEYDKVLATPAGAVIEQGPELLQGHYWEYKLSGRAGWKANESDSFNLNAQLTPSRDGRHTFSEVHGPTGALLRVEDSKVAGDDALAVELGGDWEHRMSPSSSFKLIGLGSWKTTGSSERYSADFLNGTRRDTLIVRAADSGEYIGRGVLAWRPSDAHSVELGGEVAFNLLDSELDIQVRTMGLVLDRTPPVADTRVEEQRGEVYVSDAWQVSPALKLESRLTLETSTISQSGDAVQERRFTFAKPRINATWNTGDPGQFRVLLERDVAQLDFSEFATAVSVFDNVVSLGNPNLEPERTWRVQAEWEKRFGAKGALVLTAFHDKVEEVQDQIPVIIPANPATGTPEQRFDSPGNIGDGYRSGLRVDATAPLDALGFPGAELRLKTMIQTTSVTDPTTGRKRRFADEPNWEYSVDFRQSLPDLKLVWGALYEHADETEIFRLAEARSLKWDEPHIDLFLETTALPGFVIRFTAADILLPNEVRERRFFSPDRSSDANFSTIETRLARGGYGTRSYAVRISGRF</sequence>
<dbReference type="GO" id="GO:0015344">
    <property type="term" value="F:siderophore uptake transmembrane transporter activity"/>
    <property type="evidence" value="ECO:0007669"/>
    <property type="project" value="TreeGrafter"/>
</dbReference>
<reference evidence="10" key="1">
    <citation type="submission" date="2018-07" db="EMBL/GenBank/DDBJ databases">
        <authorList>
            <person name="Quirk P.G."/>
            <person name="Krulwich T.A."/>
        </authorList>
    </citation>
    <scope>NUCLEOTIDE SEQUENCE</scope>
</reference>
<dbReference type="GO" id="GO:0044718">
    <property type="term" value="P:siderophore transmembrane transport"/>
    <property type="evidence" value="ECO:0007669"/>
    <property type="project" value="TreeGrafter"/>
</dbReference>
<keyword evidence="4" id="KW-0732">Signal</keyword>
<keyword evidence="6" id="KW-0472">Membrane</keyword>
<keyword evidence="8" id="KW-0998">Cell outer membrane</keyword>
<keyword evidence="5" id="KW-0798">TonB box</keyword>
<keyword evidence="2" id="KW-0813">Transport</keyword>
<proteinExistence type="predicted"/>
<evidence type="ECO:0000256" key="1">
    <source>
        <dbReference type="ARBA" id="ARBA00004571"/>
    </source>
</evidence>
<dbReference type="InterPro" id="IPR006311">
    <property type="entry name" value="TAT_signal"/>
</dbReference>
<evidence type="ECO:0000256" key="3">
    <source>
        <dbReference type="ARBA" id="ARBA00022692"/>
    </source>
</evidence>
<evidence type="ECO:0000313" key="10">
    <source>
        <dbReference type="EMBL" id="SUS03363.1"/>
    </source>
</evidence>
<dbReference type="EMBL" id="UIDG01000001">
    <property type="protein sequence ID" value="SUS03363.1"/>
    <property type="molecule type" value="Genomic_DNA"/>
</dbReference>
<accession>A0A380T9N3</accession>
<protein>
    <recommendedName>
        <fullName evidence="9">TonB-dependent receptor-like beta-barrel domain-containing protein</fullName>
    </recommendedName>
</protein>
<dbReference type="Pfam" id="PF00593">
    <property type="entry name" value="TonB_dep_Rec_b-barrel"/>
    <property type="match status" value="1"/>
</dbReference>
<dbReference type="InterPro" id="IPR036942">
    <property type="entry name" value="Beta-barrel_TonB_sf"/>
</dbReference>
<dbReference type="PANTHER" id="PTHR30069:SF29">
    <property type="entry name" value="HEMOGLOBIN AND HEMOGLOBIN-HAPTOGLOBIN-BINDING PROTEIN 1-RELATED"/>
    <property type="match status" value="1"/>
</dbReference>
<dbReference type="InterPro" id="IPR039426">
    <property type="entry name" value="TonB-dep_rcpt-like"/>
</dbReference>
<dbReference type="InterPro" id="IPR000531">
    <property type="entry name" value="Beta-barrel_TonB"/>
</dbReference>
<feature type="domain" description="TonB-dependent receptor-like beta-barrel" evidence="9">
    <location>
        <begin position="270"/>
        <end position="620"/>
    </location>
</feature>
<evidence type="ECO:0000256" key="8">
    <source>
        <dbReference type="ARBA" id="ARBA00023237"/>
    </source>
</evidence>
<keyword evidence="7" id="KW-0675">Receptor</keyword>
<gene>
    <name evidence="10" type="ORF">DF3PB_10115</name>
</gene>
<evidence type="ECO:0000256" key="2">
    <source>
        <dbReference type="ARBA" id="ARBA00022448"/>
    </source>
</evidence>
<evidence type="ECO:0000256" key="6">
    <source>
        <dbReference type="ARBA" id="ARBA00023136"/>
    </source>
</evidence>
<dbReference type="AlphaFoldDB" id="A0A380T9N3"/>
<dbReference type="Gene3D" id="2.40.170.20">
    <property type="entry name" value="TonB-dependent receptor, beta-barrel domain"/>
    <property type="match status" value="1"/>
</dbReference>
<dbReference type="PROSITE" id="PS51318">
    <property type="entry name" value="TAT"/>
    <property type="match status" value="1"/>
</dbReference>
<evidence type="ECO:0000256" key="4">
    <source>
        <dbReference type="ARBA" id="ARBA00022729"/>
    </source>
</evidence>
<evidence type="ECO:0000256" key="7">
    <source>
        <dbReference type="ARBA" id="ARBA00023170"/>
    </source>
</evidence>
<keyword evidence="3" id="KW-0812">Transmembrane</keyword>
<evidence type="ECO:0000259" key="9">
    <source>
        <dbReference type="Pfam" id="PF00593"/>
    </source>
</evidence>
<evidence type="ECO:0000256" key="5">
    <source>
        <dbReference type="ARBA" id="ARBA00023077"/>
    </source>
</evidence>
<organism evidence="10">
    <name type="scientific">metagenome</name>
    <dbReference type="NCBI Taxonomy" id="256318"/>
    <lineage>
        <taxon>unclassified sequences</taxon>
        <taxon>metagenomes</taxon>
    </lineage>
</organism>
<dbReference type="PANTHER" id="PTHR30069">
    <property type="entry name" value="TONB-DEPENDENT OUTER MEMBRANE RECEPTOR"/>
    <property type="match status" value="1"/>
</dbReference>
<dbReference type="SUPFAM" id="SSF56935">
    <property type="entry name" value="Porins"/>
    <property type="match status" value="1"/>
</dbReference>
<dbReference type="GO" id="GO:0009279">
    <property type="term" value="C:cell outer membrane"/>
    <property type="evidence" value="ECO:0007669"/>
    <property type="project" value="UniProtKB-SubCell"/>
</dbReference>
<name>A0A380T9N3_9ZZZZ</name>